<reference evidence="1" key="1">
    <citation type="journal article" date="2021" name="Proc. Natl. Acad. Sci. U.S.A.">
        <title>A Catalog of Tens of Thousands of Viruses from Human Metagenomes Reveals Hidden Associations with Chronic Diseases.</title>
        <authorList>
            <person name="Tisza M.J."/>
            <person name="Buck C.B."/>
        </authorList>
    </citation>
    <scope>NUCLEOTIDE SEQUENCE</scope>
    <source>
        <strain evidence="1">Ctg2r17</strain>
    </source>
</reference>
<dbReference type="EMBL" id="BK015303">
    <property type="protein sequence ID" value="DAE00512.1"/>
    <property type="molecule type" value="Genomic_DNA"/>
</dbReference>
<evidence type="ECO:0000313" key="1">
    <source>
        <dbReference type="EMBL" id="DAE00512.1"/>
    </source>
</evidence>
<name>A0A8S5P1J6_9CAUD</name>
<proteinExistence type="predicted"/>
<sequence length="125" mass="14734">MGNIIIDERRVQKMQQRLGKATKLITDDNYLPMFRNRQINYAKEFDYSIKLAKRKRNPRKYFAFIWSSANLAKTVDWLRKLIAQAKAKAAEERHKQKMQEQAALSISIDGLNKLAQMKRSYNLIT</sequence>
<organism evidence="1">
    <name type="scientific">Siphoviridae sp. ctg2r17</name>
    <dbReference type="NCBI Taxonomy" id="2825601"/>
    <lineage>
        <taxon>Viruses</taxon>
        <taxon>Duplodnaviria</taxon>
        <taxon>Heunggongvirae</taxon>
        <taxon>Uroviricota</taxon>
        <taxon>Caudoviricetes</taxon>
    </lineage>
</organism>
<accession>A0A8S5P1J6</accession>
<protein>
    <submittedName>
        <fullName evidence="1">Uncharacterized protein</fullName>
    </submittedName>
</protein>